<feature type="transmembrane region" description="Helical" evidence="1">
    <location>
        <begin position="84"/>
        <end position="109"/>
    </location>
</feature>
<keyword evidence="1" id="KW-0472">Membrane</keyword>
<sequence length="131" mass="13248">MILASDDPGLWVLPVLLLLGAAVVAPLAGAVLAGRVVLRIARSAASGDLWSALTPGTWLLAAGAGALGAAVRLSAAVFDRPAAWVGDVSLVCCCFALAAVTMAGLTAVLHRHLGTVRVMPRSSSARGTRRP</sequence>
<gene>
    <name evidence="2" type="ORF">DEJ47_33455</name>
</gene>
<protein>
    <submittedName>
        <fullName evidence="2">Uncharacterized protein</fullName>
    </submittedName>
</protein>
<dbReference type="AlphaFoldDB" id="A0A5P2BKX4"/>
<organism evidence="2 3">
    <name type="scientific">Streptomyces venezuelae</name>
    <dbReference type="NCBI Taxonomy" id="54571"/>
    <lineage>
        <taxon>Bacteria</taxon>
        <taxon>Bacillati</taxon>
        <taxon>Actinomycetota</taxon>
        <taxon>Actinomycetes</taxon>
        <taxon>Kitasatosporales</taxon>
        <taxon>Streptomycetaceae</taxon>
        <taxon>Streptomyces</taxon>
    </lineage>
</organism>
<dbReference type="EMBL" id="CP029193">
    <property type="protein sequence ID" value="QES30680.1"/>
    <property type="molecule type" value="Genomic_DNA"/>
</dbReference>
<dbReference type="OrthoDB" id="10000766at2"/>
<reference evidence="2 3" key="1">
    <citation type="submission" date="2018-05" db="EMBL/GenBank/DDBJ databases">
        <title>Streptomyces venezuelae.</title>
        <authorList>
            <person name="Kim W."/>
            <person name="Lee N."/>
            <person name="Cho B.-K."/>
        </authorList>
    </citation>
    <scope>NUCLEOTIDE SEQUENCE [LARGE SCALE GENOMIC DNA]</scope>
    <source>
        <strain evidence="2 3">ATCC 14583</strain>
    </source>
</reference>
<keyword evidence="3" id="KW-1185">Reference proteome</keyword>
<feature type="transmembrane region" description="Helical" evidence="1">
    <location>
        <begin position="12"/>
        <end position="38"/>
    </location>
</feature>
<feature type="transmembrane region" description="Helical" evidence="1">
    <location>
        <begin position="58"/>
        <end position="78"/>
    </location>
</feature>
<name>A0A5P2BKX4_STRVZ</name>
<evidence type="ECO:0000256" key="1">
    <source>
        <dbReference type="SAM" id="Phobius"/>
    </source>
</evidence>
<evidence type="ECO:0000313" key="3">
    <source>
        <dbReference type="Proteomes" id="UP000323046"/>
    </source>
</evidence>
<evidence type="ECO:0000313" key="2">
    <source>
        <dbReference type="EMBL" id="QES30680.1"/>
    </source>
</evidence>
<dbReference type="Proteomes" id="UP000323046">
    <property type="component" value="Chromosome"/>
</dbReference>
<proteinExistence type="predicted"/>
<keyword evidence="1" id="KW-0812">Transmembrane</keyword>
<dbReference type="RefSeq" id="WP_150174741.1">
    <property type="nucleotide sequence ID" value="NZ_CP029193.1"/>
</dbReference>
<accession>A0A5P2BKX4</accession>
<keyword evidence="1" id="KW-1133">Transmembrane helix</keyword>